<dbReference type="RefSeq" id="WP_073151024.1">
    <property type="nucleotide sequence ID" value="NZ_FQVL01000001.1"/>
</dbReference>
<accession>A0A1M4T8V4</accession>
<sequence length="243" mass="28139">MAMELSDVVKSLEREIDENFRPFYSGTITLENIQALSLRAGELDWVLRDEHVELISLREELSTKRNQHNINYRRVETYLQHVNEALEKQEEMLHWVAKISLTALVLYPLHTHQHHWNSETVTRMMHALRVMWQIEDRQNNPLRQYRTMAEIRKNLNANSLPLFEGTITLENLRELVTLTLEMELAATVELRLKEDDLASVMHSCGKIGVSALVMYALLAPDVPHPWDDIQVGVVPANMSLPAK</sequence>
<reference evidence="1 2" key="1">
    <citation type="submission" date="2016-11" db="EMBL/GenBank/DDBJ databases">
        <authorList>
            <person name="Jaros S."/>
            <person name="Januszkiewicz K."/>
            <person name="Wedrychowicz H."/>
        </authorList>
    </citation>
    <scope>NUCLEOTIDE SEQUENCE [LARGE SCALE GENOMIC DNA]</scope>
    <source>
        <strain evidence="1 2">DSM 44666</strain>
    </source>
</reference>
<evidence type="ECO:0000313" key="1">
    <source>
        <dbReference type="EMBL" id="SHE40804.1"/>
    </source>
</evidence>
<dbReference type="EMBL" id="FQVL01000001">
    <property type="protein sequence ID" value="SHE40804.1"/>
    <property type="molecule type" value="Genomic_DNA"/>
</dbReference>
<evidence type="ECO:0000313" key="2">
    <source>
        <dbReference type="Proteomes" id="UP000184476"/>
    </source>
</evidence>
<dbReference type="AlphaFoldDB" id="A0A1M4T8V4"/>
<name>A0A1M4T8V4_9BACL</name>
<organism evidence="1 2">
    <name type="scientific">Seinonella peptonophila</name>
    <dbReference type="NCBI Taxonomy" id="112248"/>
    <lineage>
        <taxon>Bacteria</taxon>
        <taxon>Bacillati</taxon>
        <taxon>Bacillota</taxon>
        <taxon>Bacilli</taxon>
        <taxon>Bacillales</taxon>
        <taxon>Thermoactinomycetaceae</taxon>
        <taxon>Seinonella</taxon>
    </lineage>
</organism>
<protein>
    <submittedName>
        <fullName evidence="1">Uncharacterized protein</fullName>
    </submittedName>
</protein>
<keyword evidence="2" id="KW-1185">Reference proteome</keyword>
<dbReference type="Proteomes" id="UP000184476">
    <property type="component" value="Unassembled WGS sequence"/>
</dbReference>
<proteinExistence type="predicted"/>
<gene>
    <name evidence="1" type="ORF">SAMN05444392_101361</name>
</gene>